<accession>A0ABN0WQW4</accession>
<dbReference type="EMBL" id="BAAADJ010000062">
    <property type="protein sequence ID" value="GAA0344184.1"/>
    <property type="molecule type" value="Genomic_DNA"/>
</dbReference>
<keyword evidence="2" id="KW-1185">Reference proteome</keyword>
<dbReference type="Proteomes" id="UP001500782">
    <property type="component" value="Unassembled WGS sequence"/>
</dbReference>
<name>A0ABN0WQW4_9BACI</name>
<evidence type="ECO:0000313" key="2">
    <source>
        <dbReference type="Proteomes" id="UP001500782"/>
    </source>
</evidence>
<protein>
    <submittedName>
        <fullName evidence="1">Uncharacterized protein</fullName>
    </submittedName>
</protein>
<gene>
    <name evidence="1" type="ORF">GCM10008967_38270</name>
</gene>
<proteinExistence type="predicted"/>
<reference evidence="1 2" key="1">
    <citation type="journal article" date="2019" name="Int. J. Syst. Evol. Microbiol.">
        <title>The Global Catalogue of Microorganisms (GCM) 10K type strain sequencing project: providing services to taxonomists for standard genome sequencing and annotation.</title>
        <authorList>
            <consortium name="The Broad Institute Genomics Platform"/>
            <consortium name="The Broad Institute Genome Sequencing Center for Infectious Disease"/>
            <person name="Wu L."/>
            <person name="Ma J."/>
        </authorList>
    </citation>
    <scope>NUCLEOTIDE SEQUENCE [LARGE SCALE GENOMIC DNA]</scope>
    <source>
        <strain evidence="1 2">JCM 9731</strain>
    </source>
</reference>
<evidence type="ECO:0000313" key="1">
    <source>
        <dbReference type="EMBL" id="GAA0344184.1"/>
    </source>
</evidence>
<comment type="caution">
    <text evidence="1">The sequence shown here is derived from an EMBL/GenBank/DDBJ whole genome shotgun (WGS) entry which is preliminary data.</text>
</comment>
<organism evidence="1 2">
    <name type="scientific">Bacillus carboniphilus</name>
    <dbReference type="NCBI Taxonomy" id="86663"/>
    <lineage>
        <taxon>Bacteria</taxon>
        <taxon>Bacillati</taxon>
        <taxon>Bacillota</taxon>
        <taxon>Bacilli</taxon>
        <taxon>Bacillales</taxon>
        <taxon>Bacillaceae</taxon>
        <taxon>Bacillus</taxon>
    </lineage>
</organism>
<sequence length="80" mass="9565">MSEQWKISVCLNGNRYVFIPYLHRKLKGHCFTLVKDVNVMIFGLFFMPEDRFNDTVRRHEIGITTGENKAKWKGFIRERT</sequence>